<dbReference type="InterPro" id="IPR036271">
    <property type="entry name" value="Tet_transcr_reg_TetR-rel_C_sf"/>
</dbReference>
<evidence type="ECO:0000256" key="5">
    <source>
        <dbReference type="SAM" id="MobiDB-lite"/>
    </source>
</evidence>
<dbReference type="GO" id="GO:0003700">
    <property type="term" value="F:DNA-binding transcription factor activity"/>
    <property type="evidence" value="ECO:0007669"/>
    <property type="project" value="TreeGrafter"/>
</dbReference>
<protein>
    <submittedName>
        <fullName evidence="7">TetR family transcriptional regulator</fullName>
    </submittedName>
</protein>
<dbReference type="Pfam" id="PF02909">
    <property type="entry name" value="TetR_C_1"/>
    <property type="match status" value="1"/>
</dbReference>
<keyword evidence="1" id="KW-0805">Transcription regulation</keyword>
<dbReference type="InterPro" id="IPR001647">
    <property type="entry name" value="HTH_TetR"/>
</dbReference>
<organism evidence="7 8">
    <name type="scientific">Actinoallomurus bryophytorum</name>
    <dbReference type="NCBI Taxonomy" id="1490222"/>
    <lineage>
        <taxon>Bacteria</taxon>
        <taxon>Bacillati</taxon>
        <taxon>Actinomycetota</taxon>
        <taxon>Actinomycetes</taxon>
        <taxon>Streptosporangiales</taxon>
        <taxon>Thermomonosporaceae</taxon>
        <taxon>Actinoallomurus</taxon>
    </lineage>
</organism>
<dbReference type="OrthoDB" id="2570341at2"/>
<feature type="DNA-binding region" description="H-T-H motif" evidence="4">
    <location>
        <begin position="70"/>
        <end position="89"/>
    </location>
</feature>
<comment type="caution">
    <text evidence="7">The sequence shown here is derived from an EMBL/GenBank/DDBJ whole genome shotgun (WGS) entry which is preliminary data.</text>
</comment>
<dbReference type="EMBL" id="VFOZ01000003">
    <property type="protein sequence ID" value="TQL87995.1"/>
    <property type="molecule type" value="Genomic_DNA"/>
</dbReference>
<dbReference type="Proteomes" id="UP000316096">
    <property type="component" value="Unassembled WGS sequence"/>
</dbReference>
<dbReference type="PROSITE" id="PS50977">
    <property type="entry name" value="HTH_TETR_2"/>
    <property type="match status" value="1"/>
</dbReference>
<evidence type="ECO:0000259" key="6">
    <source>
        <dbReference type="PROSITE" id="PS50977"/>
    </source>
</evidence>
<evidence type="ECO:0000256" key="3">
    <source>
        <dbReference type="ARBA" id="ARBA00023163"/>
    </source>
</evidence>
<dbReference type="InterPro" id="IPR050109">
    <property type="entry name" value="HTH-type_TetR-like_transc_reg"/>
</dbReference>
<name>A0A543BT28_9ACTN</name>
<sequence>MACGRVLQNGGVTTEYSGSGDPVRSMELLWGGRATGTAGPRRGPRPRLTVEGITRAAVEVADAEGLTALSMRHVAERLGVAAMSLYTYVPGKAELLDLMLDSVSGETARPGQVAGGWRGRLEQVARENWALYRRHPWLVHMAAARPGLGPNMLAKYDYELGAVEGIGLTDVEMDSVLTLVLGHVTGAARGLVDAQEAERRTGMTDLQWWEAHAPLLEKVFDAERHPTAARVGAAAGAAHEAAYDPEYAFEFGLRRVLDGIGVLIGSRA</sequence>
<proteinExistence type="predicted"/>
<keyword evidence="8" id="KW-1185">Reference proteome</keyword>
<evidence type="ECO:0000256" key="4">
    <source>
        <dbReference type="PROSITE-ProRule" id="PRU00335"/>
    </source>
</evidence>
<dbReference type="Pfam" id="PF00440">
    <property type="entry name" value="TetR_N"/>
    <property type="match status" value="1"/>
</dbReference>
<keyword evidence="3" id="KW-0804">Transcription</keyword>
<evidence type="ECO:0000313" key="7">
    <source>
        <dbReference type="EMBL" id="TQL87995.1"/>
    </source>
</evidence>
<dbReference type="InterPro" id="IPR004111">
    <property type="entry name" value="Repressor_TetR_C"/>
</dbReference>
<feature type="domain" description="HTH tetR-type" evidence="6">
    <location>
        <begin position="47"/>
        <end position="107"/>
    </location>
</feature>
<gene>
    <name evidence="7" type="ORF">FB559_8607</name>
</gene>
<dbReference type="InterPro" id="IPR009057">
    <property type="entry name" value="Homeodomain-like_sf"/>
</dbReference>
<reference evidence="7 8" key="1">
    <citation type="submission" date="2019-06" db="EMBL/GenBank/DDBJ databases">
        <title>Sequencing the genomes of 1000 actinobacteria strains.</title>
        <authorList>
            <person name="Klenk H.-P."/>
        </authorList>
    </citation>
    <scope>NUCLEOTIDE SEQUENCE [LARGE SCALE GENOMIC DNA]</scope>
    <source>
        <strain evidence="7 8">DSM 102200</strain>
    </source>
</reference>
<evidence type="ECO:0000313" key="8">
    <source>
        <dbReference type="Proteomes" id="UP000316096"/>
    </source>
</evidence>
<dbReference type="AlphaFoldDB" id="A0A543BT28"/>
<dbReference type="PANTHER" id="PTHR30055:SF151">
    <property type="entry name" value="TRANSCRIPTIONAL REGULATORY PROTEIN"/>
    <property type="match status" value="1"/>
</dbReference>
<dbReference type="Gene3D" id="1.10.10.60">
    <property type="entry name" value="Homeodomain-like"/>
    <property type="match status" value="1"/>
</dbReference>
<evidence type="ECO:0000256" key="2">
    <source>
        <dbReference type="ARBA" id="ARBA00023125"/>
    </source>
</evidence>
<evidence type="ECO:0000256" key="1">
    <source>
        <dbReference type="ARBA" id="ARBA00023015"/>
    </source>
</evidence>
<dbReference type="GO" id="GO:0045892">
    <property type="term" value="P:negative regulation of DNA-templated transcription"/>
    <property type="evidence" value="ECO:0007669"/>
    <property type="project" value="InterPro"/>
</dbReference>
<dbReference type="Gene3D" id="1.10.357.10">
    <property type="entry name" value="Tetracycline Repressor, domain 2"/>
    <property type="match status" value="1"/>
</dbReference>
<dbReference type="PANTHER" id="PTHR30055">
    <property type="entry name" value="HTH-TYPE TRANSCRIPTIONAL REGULATOR RUTR"/>
    <property type="match status" value="1"/>
</dbReference>
<accession>A0A543BT28</accession>
<dbReference type="GO" id="GO:0000976">
    <property type="term" value="F:transcription cis-regulatory region binding"/>
    <property type="evidence" value="ECO:0007669"/>
    <property type="project" value="TreeGrafter"/>
</dbReference>
<feature type="region of interest" description="Disordered" evidence="5">
    <location>
        <begin position="1"/>
        <end position="20"/>
    </location>
</feature>
<dbReference type="SUPFAM" id="SSF48498">
    <property type="entry name" value="Tetracyclin repressor-like, C-terminal domain"/>
    <property type="match status" value="1"/>
</dbReference>
<dbReference type="SUPFAM" id="SSF46689">
    <property type="entry name" value="Homeodomain-like"/>
    <property type="match status" value="1"/>
</dbReference>
<keyword evidence="2 4" id="KW-0238">DNA-binding</keyword>